<evidence type="ECO:0000256" key="2">
    <source>
        <dbReference type="ARBA" id="ARBA00022475"/>
    </source>
</evidence>
<evidence type="ECO:0000256" key="5">
    <source>
        <dbReference type="ARBA" id="ARBA00022741"/>
    </source>
</evidence>
<comment type="subunit">
    <text evidence="11">The system is composed of three essential subunits: KdpA, KdpB and KdpC.</text>
</comment>
<evidence type="ECO:0000256" key="4">
    <source>
        <dbReference type="ARBA" id="ARBA00022692"/>
    </source>
</evidence>
<dbReference type="PIRSF" id="PIRSF001296">
    <property type="entry name" value="K_ATPase_KdpC"/>
    <property type="match status" value="1"/>
</dbReference>
<evidence type="ECO:0000256" key="8">
    <source>
        <dbReference type="ARBA" id="ARBA00022989"/>
    </source>
</evidence>
<proteinExistence type="inferred from homology"/>
<dbReference type="EMBL" id="QTUJ01000001">
    <property type="protein sequence ID" value="REF73109.1"/>
    <property type="molecule type" value="Genomic_DNA"/>
</dbReference>
<sequence>MMTHIRPALAMLVAMILLTGLAYPLAMTGLARAVAPGLSQGSLVERDGRIVGSALVGQQFAGPGYLHPRPSAVDYATMPGGASNLGPTSAQLKEQVAGRRTAYEAQNGTGAPEDAVTASASGLDPDISPENAQAQAARIAEARGIDTAIVQQIIRQHVTRPLWGLYGQSRVNVLRTNLALDLAAPMPPAGAD</sequence>
<dbReference type="Proteomes" id="UP000256941">
    <property type="component" value="Unassembled WGS sequence"/>
</dbReference>
<keyword evidence="3 11" id="KW-0633">Potassium transport</keyword>
<keyword evidence="5 11" id="KW-0547">Nucleotide-binding</keyword>
<evidence type="ECO:0000256" key="9">
    <source>
        <dbReference type="ARBA" id="ARBA00023065"/>
    </source>
</evidence>
<gene>
    <name evidence="11" type="primary">kdpC</name>
    <name evidence="13" type="ORF">BDD41_1631</name>
</gene>
<evidence type="ECO:0000256" key="7">
    <source>
        <dbReference type="ARBA" id="ARBA00022958"/>
    </source>
</evidence>
<protein>
    <recommendedName>
        <fullName evidence="11">Potassium-transporting ATPase KdpC subunit</fullName>
    </recommendedName>
    <alternativeName>
        <fullName evidence="11">ATP phosphohydrolase [potassium-transporting] C chain</fullName>
    </alternativeName>
    <alternativeName>
        <fullName evidence="11">Potassium-binding and translocating subunit C</fullName>
    </alternativeName>
    <alternativeName>
        <fullName evidence="11">Potassium-translocating ATPase C chain</fullName>
    </alternativeName>
</protein>
<keyword evidence="10 11" id="KW-0472">Membrane</keyword>
<keyword evidence="7 11" id="KW-0630">Potassium</keyword>
<dbReference type="Pfam" id="PF02669">
    <property type="entry name" value="KdpC"/>
    <property type="match status" value="1"/>
</dbReference>
<feature type="region of interest" description="Disordered" evidence="12">
    <location>
        <begin position="104"/>
        <end position="128"/>
    </location>
</feature>
<keyword evidence="9 11" id="KW-0406">Ion transport</keyword>
<evidence type="ECO:0000256" key="1">
    <source>
        <dbReference type="ARBA" id="ARBA00022448"/>
    </source>
</evidence>
<evidence type="ECO:0000313" key="14">
    <source>
        <dbReference type="Proteomes" id="UP000256941"/>
    </source>
</evidence>
<keyword evidence="2 11" id="KW-1003">Cell membrane</keyword>
<dbReference type="AlphaFoldDB" id="A0A3D9Y1Q4"/>
<dbReference type="GO" id="GO:0005524">
    <property type="term" value="F:ATP binding"/>
    <property type="evidence" value="ECO:0007669"/>
    <property type="project" value="UniProtKB-UniRule"/>
</dbReference>
<evidence type="ECO:0000313" key="13">
    <source>
        <dbReference type="EMBL" id="REF73109.1"/>
    </source>
</evidence>
<keyword evidence="8 11" id="KW-1133">Transmembrane helix</keyword>
<dbReference type="InterPro" id="IPR003820">
    <property type="entry name" value="KdpC"/>
</dbReference>
<keyword evidence="4 11" id="KW-0812">Transmembrane</keyword>
<comment type="function">
    <text evidence="11">Part of the high-affinity ATP-driven potassium transport (or Kdp) system, which catalyzes the hydrolysis of ATP coupled with the electrogenic transport of potassium into the cytoplasm. This subunit acts as a catalytic chaperone that increases the ATP-binding affinity of the ATP-hydrolyzing subunit KdpB by the formation of a transient KdpB/KdpC/ATP ternary complex.</text>
</comment>
<accession>A0A3D9Y1Q4</accession>
<name>A0A3D9Y1Q4_PARVE</name>
<dbReference type="NCBIfam" id="TIGR00681">
    <property type="entry name" value="kdpC"/>
    <property type="match status" value="1"/>
</dbReference>
<dbReference type="PANTHER" id="PTHR30042">
    <property type="entry name" value="POTASSIUM-TRANSPORTING ATPASE C CHAIN"/>
    <property type="match status" value="1"/>
</dbReference>
<keyword evidence="1 11" id="KW-0813">Transport</keyword>
<dbReference type="RefSeq" id="WP_116221269.1">
    <property type="nucleotide sequence ID" value="NZ_CP038196.1"/>
</dbReference>
<dbReference type="GO" id="GO:0008556">
    <property type="term" value="F:P-type potassium transmembrane transporter activity"/>
    <property type="evidence" value="ECO:0007669"/>
    <property type="project" value="InterPro"/>
</dbReference>
<organism evidence="13 14">
    <name type="scientific">Paracoccus versutus</name>
    <name type="common">Thiobacillus versutus</name>
    <dbReference type="NCBI Taxonomy" id="34007"/>
    <lineage>
        <taxon>Bacteria</taxon>
        <taxon>Pseudomonadati</taxon>
        <taxon>Pseudomonadota</taxon>
        <taxon>Alphaproteobacteria</taxon>
        <taxon>Rhodobacterales</taxon>
        <taxon>Paracoccaceae</taxon>
        <taxon>Paracoccus</taxon>
    </lineage>
</organism>
<evidence type="ECO:0000256" key="10">
    <source>
        <dbReference type="ARBA" id="ARBA00023136"/>
    </source>
</evidence>
<evidence type="ECO:0000256" key="3">
    <source>
        <dbReference type="ARBA" id="ARBA00022538"/>
    </source>
</evidence>
<evidence type="ECO:0000256" key="12">
    <source>
        <dbReference type="SAM" id="MobiDB-lite"/>
    </source>
</evidence>
<dbReference type="PANTHER" id="PTHR30042:SF2">
    <property type="entry name" value="POTASSIUM-TRANSPORTING ATPASE KDPC SUBUNIT"/>
    <property type="match status" value="1"/>
</dbReference>
<reference evidence="13 14" key="1">
    <citation type="submission" date="2018-08" db="EMBL/GenBank/DDBJ databases">
        <title>Genomic Encyclopedia of Archaeal and Bacterial Type Strains, Phase II (KMG-II): from individual species to whole genera.</title>
        <authorList>
            <person name="Goeker M."/>
        </authorList>
    </citation>
    <scope>NUCLEOTIDE SEQUENCE [LARGE SCALE GENOMIC DNA]</scope>
    <source>
        <strain evidence="13 14">DSM 17099</strain>
    </source>
</reference>
<dbReference type="NCBIfam" id="NF001454">
    <property type="entry name" value="PRK00315.1"/>
    <property type="match status" value="1"/>
</dbReference>
<evidence type="ECO:0000256" key="11">
    <source>
        <dbReference type="HAMAP-Rule" id="MF_00276"/>
    </source>
</evidence>
<dbReference type="HAMAP" id="MF_00276">
    <property type="entry name" value="KdpC"/>
    <property type="match status" value="1"/>
</dbReference>
<dbReference type="GO" id="GO:0005886">
    <property type="term" value="C:plasma membrane"/>
    <property type="evidence" value="ECO:0007669"/>
    <property type="project" value="UniProtKB-SubCell"/>
</dbReference>
<comment type="caution">
    <text evidence="13">The sequence shown here is derived from an EMBL/GenBank/DDBJ whole genome shotgun (WGS) entry which is preliminary data.</text>
</comment>
<comment type="similarity">
    <text evidence="11">Belongs to the KdpC family.</text>
</comment>
<keyword evidence="6 11" id="KW-0067">ATP-binding</keyword>
<comment type="subcellular location">
    <subcellularLocation>
        <location evidence="11">Cell membrane</location>
        <topology evidence="11">Single-pass membrane protein</topology>
    </subcellularLocation>
</comment>
<evidence type="ECO:0000256" key="6">
    <source>
        <dbReference type="ARBA" id="ARBA00022840"/>
    </source>
</evidence>